<accession>A0A8S1Y2A1</accession>
<reference evidence="1" key="1">
    <citation type="submission" date="2021-01" db="EMBL/GenBank/DDBJ databases">
        <authorList>
            <consortium name="Genoscope - CEA"/>
            <person name="William W."/>
        </authorList>
    </citation>
    <scope>NUCLEOTIDE SEQUENCE</scope>
</reference>
<sequence length="79" mass="9559">MNVIDCKLFYFNMTQLYSYSKMKIFQQDEVDIFRKLTPFQIVNSAKITWYETIKGMEAKQAIGYMEINMFLNDQDMLKY</sequence>
<dbReference type="Proteomes" id="UP000683925">
    <property type="component" value="Unassembled WGS sequence"/>
</dbReference>
<organism evidence="1 2">
    <name type="scientific">Paramecium octaurelia</name>
    <dbReference type="NCBI Taxonomy" id="43137"/>
    <lineage>
        <taxon>Eukaryota</taxon>
        <taxon>Sar</taxon>
        <taxon>Alveolata</taxon>
        <taxon>Ciliophora</taxon>
        <taxon>Intramacronucleata</taxon>
        <taxon>Oligohymenophorea</taxon>
        <taxon>Peniculida</taxon>
        <taxon>Parameciidae</taxon>
        <taxon>Paramecium</taxon>
    </lineage>
</organism>
<evidence type="ECO:0000313" key="1">
    <source>
        <dbReference type="EMBL" id="CAD8205704.1"/>
    </source>
</evidence>
<keyword evidence="2" id="KW-1185">Reference proteome</keyword>
<evidence type="ECO:0000313" key="2">
    <source>
        <dbReference type="Proteomes" id="UP000683925"/>
    </source>
</evidence>
<name>A0A8S1Y2A1_PAROT</name>
<dbReference type="EMBL" id="CAJJDP010000137">
    <property type="protein sequence ID" value="CAD8205704.1"/>
    <property type="molecule type" value="Genomic_DNA"/>
</dbReference>
<dbReference type="AlphaFoldDB" id="A0A8S1Y2A1"/>
<comment type="caution">
    <text evidence="1">The sequence shown here is derived from an EMBL/GenBank/DDBJ whole genome shotgun (WGS) entry which is preliminary data.</text>
</comment>
<protein>
    <submittedName>
        <fullName evidence="1">Uncharacterized protein</fullName>
    </submittedName>
</protein>
<gene>
    <name evidence="1" type="ORF">POCTA_138.1.T1360059</name>
</gene>
<proteinExistence type="predicted"/>